<dbReference type="RefSeq" id="WP_194214254.1">
    <property type="nucleotide sequence ID" value="NZ_CP061205.1"/>
</dbReference>
<feature type="signal peptide" evidence="1">
    <location>
        <begin position="1"/>
        <end position="20"/>
    </location>
</feature>
<evidence type="ECO:0000256" key="1">
    <source>
        <dbReference type="SAM" id="SignalP"/>
    </source>
</evidence>
<dbReference type="EMBL" id="JBHRSL010000005">
    <property type="protein sequence ID" value="MFC3051908.1"/>
    <property type="molecule type" value="Genomic_DNA"/>
</dbReference>
<evidence type="ECO:0000313" key="2">
    <source>
        <dbReference type="EMBL" id="MFC3051908.1"/>
    </source>
</evidence>
<sequence length="632" mass="71232">MRHIVYAITFSFLFCFQLHAQETPALDKALEEIGAPQSTVNKVKHLDKFLFSQDQATFSGLAQRSPYDQYGGRQRLAFAGNISSNERFLTTIVDDLGKELFPQQIIMDAPQTDADILVVGVFDIANSETPEFKQKYRSFTEVRESQEQDSFTTSDNTCRVIRTRSDNTIIRTLIIALRDNLNHLTGRKQSSIGSCINRGHYYHFGYSNVAKYGRKQFAVNALGSPHIAMAKEYQPPFSTLLTNGQYIGATRLELLKAIAQTEFKSETPSAIQAVDDQAEGRDYRGTTLGDTRIKGPNETTREYDRWAFKKGQDRLISRNNNITQSYYTGTLNHNNDLIAFNHTYLSAVTFSGNLLEAGIAEVADLMIIGLGDISEFDTAPFREKYAPFFPSKYQQDEIRPVSLDGKCVLIRARKVNTVISTIVGVETNLHKETKNSGLTPDKVIDCINRGHYFHYGFSNIGYQAANTFGTFRIDTDLPFNDGRGYTLPSDIKVTPPRLMADRKTAGSKRKNVLIAYRNEIWPEGKNKFTTINGNTVNTFTVEKITPPSRSHYPESPEVKEAKLAYHAAINELMEFARQKKALIAANPSAYDPEARSQAYLDLEREAQEMYKKVEGLEAIYKALSRAQMEGKK</sequence>
<evidence type="ECO:0000313" key="3">
    <source>
        <dbReference type="Proteomes" id="UP001595444"/>
    </source>
</evidence>
<keyword evidence="3" id="KW-1185">Reference proteome</keyword>
<name>A0ABV7D410_9PROT</name>
<keyword evidence="1" id="KW-0732">Signal</keyword>
<feature type="chain" id="PRO_5045769705" evidence="1">
    <location>
        <begin position="21"/>
        <end position="632"/>
    </location>
</feature>
<proteinExistence type="predicted"/>
<comment type="caution">
    <text evidence="2">The sequence shown here is derived from an EMBL/GenBank/DDBJ whole genome shotgun (WGS) entry which is preliminary data.</text>
</comment>
<accession>A0ABV7D410</accession>
<reference evidence="3" key="1">
    <citation type="journal article" date="2019" name="Int. J. Syst. Evol. Microbiol.">
        <title>The Global Catalogue of Microorganisms (GCM) 10K type strain sequencing project: providing services to taxonomists for standard genome sequencing and annotation.</title>
        <authorList>
            <consortium name="The Broad Institute Genomics Platform"/>
            <consortium name="The Broad Institute Genome Sequencing Center for Infectious Disease"/>
            <person name="Wu L."/>
            <person name="Ma J."/>
        </authorList>
    </citation>
    <scope>NUCLEOTIDE SEQUENCE [LARGE SCALE GENOMIC DNA]</scope>
    <source>
        <strain evidence="3">KCTC 62164</strain>
    </source>
</reference>
<organism evidence="2 3">
    <name type="scientific">Kordiimonas pumila</name>
    <dbReference type="NCBI Taxonomy" id="2161677"/>
    <lineage>
        <taxon>Bacteria</taxon>
        <taxon>Pseudomonadati</taxon>
        <taxon>Pseudomonadota</taxon>
        <taxon>Alphaproteobacteria</taxon>
        <taxon>Kordiimonadales</taxon>
        <taxon>Kordiimonadaceae</taxon>
        <taxon>Kordiimonas</taxon>
    </lineage>
</organism>
<protein>
    <submittedName>
        <fullName evidence="2">Uncharacterized protein</fullName>
    </submittedName>
</protein>
<gene>
    <name evidence="2" type="ORF">ACFOKA_08325</name>
</gene>
<dbReference type="Proteomes" id="UP001595444">
    <property type="component" value="Unassembled WGS sequence"/>
</dbReference>